<keyword evidence="1" id="KW-0472">Membrane</keyword>
<proteinExistence type="predicted"/>
<dbReference type="AlphaFoldDB" id="A0A1G2R5X1"/>
<evidence type="ECO:0000313" key="3">
    <source>
        <dbReference type="Proteomes" id="UP000178529"/>
    </source>
</evidence>
<feature type="transmembrane region" description="Helical" evidence="1">
    <location>
        <begin position="61"/>
        <end position="83"/>
    </location>
</feature>
<protein>
    <submittedName>
        <fullName evidence="2">Uncharacterized protein</fullName>
    </submittedName>
</protein>
<sequence>MRSVFTIVLAVSFLGITLFGVLAANHDNSQAFMGCLASLVKGAMCPDQTDLFSFANFHLDVFKVFSLAFLIILLLAGGILVSFPKSEVSRSARFQIKRLETFVSRAHYAFLSWFSLHENSPSIL</sequence>
<evidence type="ECO:0000256" key="1">
    <source>
        <dbReference type="SAM" id="Phobius"/>
    </source>
</evidence>
<gene>
    <name evidence="2" type="ORF">A3J68_01235</name>
</gene>
<evidence type="ECO:0000313" key="2">
    <source>
        <dbReference type="EMBL" id="OHA68244.1"/>
    </source>
</evidence>
<organism evidence="2 3">
    <name type="scientific">Candidatus Wildermuthbacteria bacterium RIFCSPHIGHO2_02_FULL_48_16</name>
    <dbReference type="NCBI Taxonomy" id="1802453"/>
    <lineage>
        <taxon>Bacteria</taxon>
        <taxon>Candidatus Wildermuthiibacteriota</taxon>
    </lineage>
</organism>
<name>A0A1G2R5X1_9BACT</name>
<dbReference type="Proteomes" id="UP000178529">
    <property type="component" value="Unassembled WGS sequence"/>
</dbReference>
<comment type="caution">
    <text evidence="2">The sequence shown here is derived from an EMBL/GenBank/DDBJ whole genome shotgun (WGS) entry which is preliminary data.</text>
</comment>
<reference evidence="2 3" key="1">
    <citation type="journal article" date="2016" name="Nat. Commun.">
        <title>Thousands of microbial genomes shed light on interconnected biogeochemical processes in an aquifer system.</title>
        <authorList>
            <person name="Anantharaman K."/>
            <person name="Brown C.T."/>
            <person name="Hug L.A."/>
            <person name="Sharon I."/>
            <person name="Castelle C.J."/>
            <person name="Probst A.J."/>
            <person name="Thomas B.C."/>
            <person name="Singh A."/>
            <person name="Wilkins M.J."/>
            <person name="Karaoz U."/>
            <person name="Brodie E.L."/>
            <person name="Williams K.H."/>
            <person name="Hubbard S.S."/>
            <person name="Banfield J.F."/>
        </authorList>
    </citation>
    <scope>NUCLEOTIDE SEQUENCE [LARGE SCALE GENOMIC DNA]</scope>
</reference>
<accession>A0A1G2R5X1</accession>
<dbReference type="EMBL" id="MHTY01000028">
    <property type="protein sequence ID" value="OHA68244.1"/>
    <property type="molecule type" value="Genomic_DNA"/>
</dbReference>
<keyword evidence="1" id="KW-0812">Transmembrane</keyword>
<keyword evidence="1" id="KW-1133">Transmembrane helix</keyword>